<dbReference type="InterPro" id="IPR006315">
    <property type="entry name" value="OM_autotransptr_brl_dom"/>
</dbReference>
<dbReference type="GO" id="GO:0019867">
    <property type="term" value="C:outer membrane"/>
    <property type="evidence" value="ECO:0007669"/>
    <property type="project" value="InterPro"/>
</dbReference>
<comment type="caution">
    <text evidence="2">The sequence shown here is derived from an EMBL/GenBank/DDBJ whole genome shotgun (WGS) entry which is preliminary data.</text>
</comment>
<reference evidence="2" key="1">
    <citation type="submission" date="2019-08" db="EMBL/GenBank/DDBJ databases">
        <authorList>
            <person name="Kucharzyk K."/>
            <person name="Murdoch R.W."/>
            <person name="Higgins S."/>
            <person name="Loffler F."/>
        </authorList>
    </citation>
    <scope>NUCLEOTIDE SEQUENCE</scope>
</reference>
<dbReference type="PANTHER" id="PTHR35037:SF7">
    <property type="entry name" value="AUTOTRANSPORTER"/>
    <property type="match status" value="1"/>
</dbReference>
<accession>A0A645HKA6</accession>
<sequence length="108" mass="11987">MSVKADAARSLKGETGLTFGKNVTLVDGTLLQPYARVAVRHEFMKNNDVVINHTEKFKNDLSGTSGKYGLGMTAKLNDRWSAWGEVSYEKGQHIETPYSGQLGIRYSF</sequence>
<dbReference type="InterPro" id="IPR051551">
    <property type="entry name" value="Autotransporter_adhesion"/>
</dbReference>
<dbReference type="AlphaFoldDB" id="A0A645HKA6"/>
<dbReference type="PRINTS" id="PR01484">
    <property type="entry name" value="PRTACTNFAMLY"/>
</dbReference>
<name>A0A645HKA6_9ZZZZ</name>
<dbReference type="Pfam" id="PF03797">
    <property type="entry name" value="Autotransporter"/>
    <property type="match status" value="1"/>
</dbReference>
<dbReference type="InterPro" id="IPR003991">
    <property type="entry name" value="Pertactin_virulence_factor"/>
</dbReference>
<dbReference type="InterPro" id="IPR036709">
    <property type="entry name" value="Autotransporte_beta_dom_sf"/>
</dbReference>
<dbReference type="EMBL" id="VSSQ01094861">
    <property type="protein sequence ID" value="MPN39190.1"/>
    <property type="molecule type" value="Genomic_DNA"/>
</dbReference>
<dbReference type="PANTHER" id="PTHR35037">
    <property type="entry name" value="C-TERMINAL REGION OF AIDA-LIKE PROTEIN"/>
    <property type="match status" value="1"/>
</dbReference>
<evidence type="ECO:0000313" key="2">
    <source>
        <dbReference type="EMBL" id="MPN39190.1"/>
    </source>
</evidence>
<dbReference type="InterPro" id="IPR005546">
    <property type="entry name" value="Autotransporte_beta"/>
</dbReference>
<gene>
    <name evidence="2" type="ORF">SDC9_186718</name>
</gene>
<evidence type="ECO:0000259" key="1">
    <source>
        <dbReference type="PROSITE" id="PS51208"/>
    </source>
</evidence>
<dbReference type="SUPFAM" id="SSF103515">
    <property type="entry name" value="Autotransporter"/>
    <property type="match status" value="1"/>
</dbReference>
<organism evidence="2">
    <name type="scientific">bioreactor metagenome</name>
    <dbReference type="NCBI Taxonomy" id="1076179"/>
    <lineage>
        <taxon>unclassified sequences</taxon>
        <taxon>metagenomes</taxon>
        <taxon>ecological metagenomes</taxon>
    </lineage>
</organism>
<feature type="domain" description="Autotransporter" evidence="1">
    <location>
        <begin position="1"/>
        <end position="108"/>
    </location>
</feature>
<dbReference type="Gene3D" id="2.40.128.130">
    <property type="entry name" value="Autotransporter beta-domain"/>
    <property type="match status" value="1"/>
</dbReference>
<protein>
    <submittedName>
        <fullName evidence="2">Putative autotransporter</fullName>
    </submittedName>
</protein>
<proteinExistence type="predicted"/>
<dbReference type="PROSITE" id="PS51208">
    <property type="entry name" value="AUTOTRANSPORTER"/>
    <property type="match status" value="1"/>
</dbReference>
<dbReference type="NCBIfam" id="TIGR01414">
    <property type="entry name" value="autotrans_barl"/>
    <property type="match status" value="1"/>
</dbReference>